<keyword evidence="3" id="KW-1185">Reference proteome</keyword>
<dbReference type="Proteomes" id="UP000316612">
    <property type="component" value="Unassembled WGS sequence"/>
</dbReference>
<dbReference type="EMBL" id="BJNY01000013">
    <property type="protein sequence ID" value="GED06853.1"/>
    <property type="molecule type" value="Genomic_DNA"/>
</dbReference>
<keyword evidence="1" id="KW-1133">Transmembrane helix</keyword>
<feature type="transmembrane region" description="Helical" evidence="1">
    <location>
        <begin position="121"/>
        <end position="140"/>
    </location>
</feature>
<feature type="transmembrane region" description="Helical" evidence="1">
    <location>
        <begin position="227"/>
        <end position="244"/>
    </location>
</feature>
<evidence type="ECO:0008006" key="4">
    <source>
        <dbReference type="Google" id="ProtNLM"/>
    </source>
</evidence>
<accession>A0A4Y4DQG1</accession>
<gene>
    <name evidence="2" type="ORF">AUR04nite_23850</name>
</gene>
<evidence type="ECO:0000313" key="2">
    <source>
        <dbReference type="EMBL" id="GED06853.1"/>
    </source>
</evidence>
<name>A0A4Y4DQG1_GLUUR</name>
<proteinExistence type="predicted"/>
<feature type="transmembrane region" description="Helical" evidence="1">
    <location>
        <begin position="250"/>
        <end position="270"/>
    </location>
</feature>
<organism evidence="2 3">
    <name type="scientific">Glutamicibacter uratoxydans</name>
    <name type="common">Arthrobacter uratoxydans</name>
    <dbReference type="NCBI Taxonomy" id="43667"/>
    <lineage>
        <taxon>Bacteria</taxon>
        <taxon>Bacillati</taxon>
        <taxon>Actinomycetota</taxon>
        <taxon>Actinomycetes</taxon>
        <taxon>Micrococcales</taxon>
        <taxon>Micrococcaceae</taxon>
        <taxon>Glutamicibacter</taxon>
    </lineage>
</organism>
<feature type="transmembrane region" description="Helical" evidence="1">
    <location>
        <begin position="85"/>
        <end position="101"/>
    </location>
</feature>
<evidence type="ECO:0000313" key="3">
    <source>
        <dbReference type="Proteomes" id="UP000316612"/>
    </source>
</evidence>
<protein>
    <recommendedName>
        <fullName evidence="4">DUF998 domain-containing protein</fullName>
    </recommendedName>
</protein>
<feature type="transmembrane region" description="Helical" evidence="1">
    <location>
        <begin position="187"/>
        <end position="206"/>
    </location>
</feature>
<feature type="transmembrane region" description="Helical" evidence="1">
    <location>
        <begin position="160"/>
        <end position="181"/>
    </location>
</feature>
<evidence type="ECO:0000256" key="1">
    <source>
        <dbReference type="SAM" id="Phobius"/>
    </source>
</evidence>
<sequence>MQNASMSHEVRSSYGQDTLRYVRLMLLVVPLLMIVAIIVYAVVNHRVEDSISSYYLGPARDLFVAMMVTTGVLLVVYSGPPLEDFALNLAGFYAMFIALVPTQLGNSLKLLDPDAQQKQILSVRVGIAAIIIVSAVFVFLGMRTNRWPKGEFLFSSWTKYLSIGCAVLLAAFLILVLWRAIEGTEFAWVHTSAAALLITSMGVAIASHLGHRSLCADDTSGGKRIHYAVLLYLMGAGLIAWPILKLSGIAQTVFIIEWYQISLFAYFWYLESRRLWDFDFRSGWPSAYTGS</sequence>
<reference evidence="2 3" key="1">
    <citation type="submission" date="2019-06" db="EMBL/GenBank/DDBJ databases">
        <title>Whole genome shotgun sequence of Glutamicibacter uratoxydans NBRC 15515.</title>
        <authorList>
            <person name="Hosoyama A."/>
            <person name="Uohara A."/>
            <person name="Ohji S."/>
            <person name="Ichikawa N."/>
        </authorList>
    </citation>
    <scope>NUCLEOTIDE SEQUENCE [LARGE SCALE GENOMIC DNA]</scope>
    <source>
        <strain evidence="2 3">NBRC 15515</strain>
    </source>
</reference>
<dbReference type="AlphaFoldDB" id="A0A4Y4DQG1"/>
<feature type="transmembrane region" description="Helical" evidence="1">
    <location>
        <begin position="62"/>
        <end position="78"/>
    </location>
</feature>
<keyword evidence="1" id="KW-0472">Membrane</keyword>
<comment type="caution">
    <text evidence="2">The sequence shown here is derived from an EMBL/GenBank/DDBJ whole genome shotgun (WGS) entry which is preliminary data.</text>
</comment>
<keyword evidence="1" id="KW-0812">Transmembrane</keyword>
<feature type="transmembrane region" description="Helical" evidence="1">
    <location>
        <begin position="21"/>
        <end position="42"/>
    </location>
</feature>